<dbReference type="AlphaFoldDB" id="A0A109J6X6"/>
<dbReference type="SUPFAM" id="SSF53850">
    <property type="entry name" value="Periplasmic binding protein-like II"/>
    <property type="match status" value="1"/>
</dbReference>
<keyword evidence="5" id="KW-0010">Activator</keyword>
<keyword evidence="3" id="KW-0805">Transcription regulation</keyword>
<dbReference type="Gene3D" id="1.10.10.10">
    <property type="entry name" value="Winged helix-like DNA-binding domain superfamily/Winged helix DNA-binding domain"/>
    <property type="match status" value="1"/>
</dbReference>
<proteinExistence type="inferred from homology"/>
<dbReference type="PANTHER" id="PTHR30118">
    <property type="entry name" value="HTH-TYPE TRANSCRIPTIONAL REGULATOR LEUO-RELATED"/>
    <property type="match status" value="1"/>
</dbReference>
<evidence type="ECO:0000256" key="1">
    <source>
        <dbReference type="ARBA" id="ARBA00009437"/>
    </source>
</evidence>
<dbReference type="SUPFAM" id="SSF46785">
    <property type="entry name" value="Winged helix' DNA-binding domain"/>
    <property type="match status" value="1"/>
</dbReference>
<dbReference type="EMBL" id="LNCD01000128">
    <property type="protein sequence ID" value="KWV43433.1"/>
    <property type="molecule type" value="Genomic_DNA"/>
</dbReference>
<comment type="caution">
    <text evidence="8">The sequence shown here is derived from an EMBL/GenBank/DDBJ whole genome shotgun (WGS) entry which is preliminary data.</text>
</comment>
<dbReference type="InterPro" id="IPR036388">
    <property type="entry name" value="WH-like_DNA-bd_sf"/>
</dbReference>
<feature type="domain" description="HTH lysR-type" evidence="7">
    <location>
        <begin position="9"/>
        <end position="66"/>
    </location>
</feature>
<dbReference type="PANTHER" id="PTHR30118:SF15">
    <property type="entry name" value="TRANSCRIPTIONAL REGULATORY PROTEIN"/>
    <property type="match status" value="1"/>
</dbReference>
<gene>
    <name evidence="8" type="ORF">AS026_19720</name>
</gene>
<keyword evidence="2" id="KW-0536">Nodulation</keyword>
<keyword evidence="9" id="KW-1185">Reference proteome</keyword>
<evidence type="ECO:0000256" key="6">
    <source>
        <dbReference type="ARBA" id="ARBA00023163"/>
    </source>
</evidence>
<accession>A0A109J6X6</accession>
<dbReference type="InterPro" id="IPR037402">
    <property type="entry name" value="YidZ_PBP2"/>
</dbReference>
<name>A0A109J6X6_9HYPH</name>
<dbReference type="InterPro" id="IPR000847">
    <property type="entry name" value="LysR_HTH_N"/>
</dbReference>
<comment type="similarity">
    <text evidence="1">Belongs to the LysR transcriptional regulatory family.</text>
</comment>
<dbReference type="OrthoDB" id="7506954at2"/>
<dbReference type="Proteomes" id="UP000068164">
    <property type="component" value="Unassembled WGS sequence"/>
</dbReference>
<dbReference type="InterPro" id="IPR005119">
    <property type="entry name" value="LysR_subst-bd"/>
</dbReference>
<dbReference type="Pfam" id="PF03466">
    <property type="entry name" value="LysR_substrate"/>
    <property type="match status" value="1"/>
</dbReference>
<keyword evidence="6" id="KW-0804">Transcription</keyword>
<dbReference type="GO" id="GO:0003677">
    <property type="term" value="F:DNA binding"/>
    <property type="evidence" value="ECO:0007669"/>
    <property type="project" value="UniProtKB-KW"/>
</dbReference>
<evidence type="ECO:0000256" key="3">
    <source>
        <dbReference type="ARBA" id="ARBA00023015"/>
    </source>
</evidence>
<dbReference type="InterPro" id="IPR050389">
    <property type="entry name" value="LysR-type_TF"/>
</dbReference>
<dbReference type="GO" id="GO:0003700">
    <property type="term" value="F:DNA-binding transcription factor activity"/>
    <property type="evidence" value="ECO:0007669"/>
    <property type="project" value="InterPro"/>
</dbReference>
<dbReference type="Gene3D" id="3.40.190.10">
    <property type="entry name" value="Periplasmic binding protein-like II"/>
    <property type="match status" value="2"/>
</dbReference>
<reference evidence="8 9" key="1">
    <citation type="submission" date="2015-11" db="EMBL/GenBank/DDBJ databases">
        <title>Draft Genome Sequence of the Strain BR 10423 (Rhizobium sp.) isolated from nodules of Mimosa pudica.</title>
        <authorList>
            <person name="Barauna A.C."/>
            <person name="Zilli J.E."/>
            <person name="Simoes-Araujo J.L."/>
            <person name="Reis V.M."/>
            <person name="James E.K."/>
            <person name="Reis F.B.Jr."/>
            <person name="Rouws L.F."/>
            <person name="Passos S.R."/>
            <person name="Gois S.R."/>
        </authorList>
    </citation>
    <scope>NUCLEOTIDE SEQUENCE [LARGE SCALE GENOMIC DNA]</scope>
    <source>
        <strain evidence="8 9">BR10423</strain>
    </source>
</reference>
<keyword evidence="4" id="KW-0238">DNA-binding</keyword>
<dbReference type="InterPro" id="IPR036390">
    <property type="entry name" value="WH_DNA-bd_sf"/>
</dbReference>
<protein>
    <submittedName>
        <fullName evidence="8">LysR family transcriptional regulator</fullName>
    </submittedName>
</protein>
<dbReference type="CDD" id="cd08417">
    <property type="entry name" value="PBP2_Nitroaromatics_like"/>
    <property type="match status" value="1"/>
</dbReference>
<evidence type="ECO:0000313" key="9">
    <source>
        <dbReference type="Proteomes" id="UP000068164"/>
    </source>
</evidence>
<dbReference type="PROSITE" id="PS50931">
    <property type="entry name" value="HTH_LYSR"/>
    <property type="match status" value="1"/>
</dbReference>
<evidence type="ECO:0000256" key="5">
    <source>
        <dbReference type="ARBA" id="ARBA00023159"/>
    </source>
</evidence>
<evidence type="ECO:0000313" key="8">
    <source>
        <dbReference type="EMBL" id="KWV43433.1"/>
    </source>
</evidence>
<evidence type="ECO:0000256" key="2">
    <source>
        <dbReference type="ARBA" id="ARBA00022458"/>
    </source>
</evidence>
<dbReference type="RefSeq" id="WP_007539478.1">
    <property type="nucleotide sequence ID" value="NZ_LNCD01000128.1"/>
</dbReference>
<sequence>MTEFSLNHIDLNLLRTFDVLMRERSVTRSADRLGRTQSAISHALGRLREVFQDELFTRESGIMEPTARAKELAEVISRSLHEIRIAVDRHLNFDPSTTSRNFRIGLSDYTAITYLPALIETFSKLAPKASLNVVHAREPDALGSLKSREVECAVLGNARLDAENFEVMELSRDPMVCGGWKGNSAFTNMTLDRYLTSPHLQISADGIAAGVADITLQRLGLNRKVVATIPHYLVAPWVMKGTNLISVFGDGVLLALTEESETVIVPPPMALPDVTISLIFDKANELDPGHRWFRDLIRTVSEKQRMLKQGVYKRLEL</sequence>
<evidence type="ECO:0000256" key="4">
    <source>
        <dbReference type="ARBA" id="ARBA00023125"/>
    </source>
</evidence>
<organism evidence="8 9">
    <name type="scientific">Rhizobium altiplani</name>
    <dbReference type="NCBI Taxonomy" id="1864509"/>
    <lineage>
        <taxon>Bacteria</taxon>
        <taxon>Pseudomonadati</taxon>
        <taxon>Pseudomonadota</taxon>
        <taxon>Alphaproteobacteria</taxon>
        <taxon>Hyphomicrobiales</taxon>
        <taxon>Rhizobiaceae</taxon>
        <taxon>Rhizobium/Agrobacterium group</taxon>
        <taxon>Rhizobium</taxon>
    </lineage>
</organism>
<dbReference type="Pfam" id="PF00126">
    <property type="entry name" value="HTH_1"/>
    <property type="match status" value="1"/>
</dbReference>
<evidence type="ECO:0000259" key="7">
    <source>
        <dbReference type="PROSITE" id="PS50931"/>
    </source>
</evidence>